<feature type="compositionally biased region" description="Polar residues" evidence="1">
    <location>
        <begin position="44"/>
        <end position="53"/>
    </location>
</feature>
<evidence type="ECO:0000256" key="1">
    <source>
        <dbReference type="SAM" id="MobiDB-lite"/>
    </source>
</evidence>
<name>A0A6J4PC75_9BACT</name>
<evidence type="ECO:0000313" key="2">
    <source>
        <dbReference type="EMBL" id="CAA9411760.1"/>
    </source>
</evidence>
<dbReference type="AlphaFoldDB" id="A0A6J4PC75"/>
<feature type="region of interest" description="Disordered" evidence="1">
    <location>
        <begin position="1"/>
        <end position="53"/>
    </location>
</feature>
<accession>A0A6J4PC75</accession>
<sequence length="53" mass="5337">MNPQGAVPPAAHRERRGTGGFTNAVPAPGAGWASPAARQPAGRPNNSGNVQFS</sequence>
<proteinExistence type="predicted"/>
<reference evidence="2" key="1">
    <citation type="submission" date="2020-02" db="EMBL/GenBank/DDBJ databases">
        <authorList>
            <person name="Meier V. D."/>
        </authorList>
    </citation>
    <scope>NUCLEOTIDE SEQUENCE</scope>
    <source>
        <strain evidence="2">AVDCRST_MAG64</strain>
    </source>
</reference>
<dbReference type="EMBL" id="CADCUQ010000526">
    <property type="protein sequence ID" value="CAA9411760.1"/>
    <property type="molecule type" value="Genomic_DNA"/>
</dbReference>
<protein>
    <submittedName>
        <fullName evidence="2">Uncharacterized protein</fullName>
    </submittedName>
</protein>
<gene>
    <name evidence="2" type="ORF">AVDCRST_MAG64-2353</name>
</gene>
<feature type="compositionally biased region" description="Low complexity" evidence="1">
    <location>
        <begin position="24"/>
        <end position="37"/>
    </location>
</feature>
<organism evidence="2">
    <name type="scientific">uncultured Phycisphaerae bacterium</name>
    <dbReference type="NCBI Taxonomy" id="904963"/>
    <lineage>
        <taxon>Bacteria</taxon>
        <taxon>Pseudomonadati</taxon>
        <taxon>Planctomycetota</taxon>
        <taxon>Phycisphaerae</taxon>
        <taxon>environmental samples</taxon>
    </lineage>
</organism>